<evidence type="ECO:0000256" key="3">
    <source>
        <dbReference type="PROSITE-ProRule" id="PRU00221"/>
    </source>
</evidence>
<evidence type="ECO:0000256" key="1">
    <source>
        <dbReference type="ARBA" id="ARBA00022574"/>
    </source>
</evidence>
<dbReference type="InterPro" id="IPR015943">
    <property type="entry name" value="WD40/YVTN_repeat-like_dom_sf"/>
</dbReference>
<accession>A0ABU8YPB6</accession>
<keyword evidence="5" id="KW-1185">Reference proteome</keyword>
<dbReference type="InterPro" id="IPR001680">
    <property type="entry name" value="WD40_rpt"/>
</dbReference>
<reference evidence="4 5" key="1">
    <citation type="journal article" date="2020" name="Harmful Algae">
        <title>Molecular and morphological characterization of a novel dihydroanatoxin-a producing Microcoleus species (cyanobacteria) from the Russian River, California, USA.</title>
        <authorList>
            <person name="Conklin K.Y."/>
            <person name="Stancheva R."/>
            <person name="Otten T.G."/>
            <person name="Fadness R."/>
            <person name="Boyer G.L."/>
            <person name="Read B."/>
            <person name="Zhang X."/>
            <person name="Sheath R.G."/>
        </authorList>
    </citation>
    <scope>NUCLEOTIDE SEQUENCE [LARGE SCALE GENOMIC DNA]</scope>
    <source>
        <strain evidence="4 5">PTRS2</strain>
    </source>
</reference>
<dbReference type="EMBL" id="JBBLXS010000196">
    <property type="protein sequence ID" value="MEK0186244.1"/>
    <property type="molecule type" value="Genomic_DNA"/>
</dbReference>
<dbReference type="PROSITE" id="PS50082">
    <property type="entry name" value="WD_REPEATS_2"/>
    <property type="match status" value="3"/>
</dbReference>
<feature type="repeat" description="WD" evidence="3">
    <location>
        <begin position="102"/>
        <end position="143"/>
    </location>
</feature>
<dbReference type="PROSITE" id="PS50294">
    <property type="entry name" value="WD_REPEATS_REGION"/>
    <property type="match status" value="2"/>
</dbReference>
<comment type="caution">
    <text evidence="4">The sequence shown here is derived from an EMBL/GenBank/DDBJ whole genome shotgun (WGS) entry which is preliminary data.</text>
</comment>
<dbReference type="InterPro" id="IPR020472">
    <property type="entry name" value="WD40_PAC1"/>
</dbReference>
<dbReference type="Proteomes" id="UP001384579">
    <property type="component" value="Unassembled WGS sequence"/>
</dbReference>
<name>A0ABU8YPB6_9CYAN</name>
<evidence type="ECO:0000256" key="2">
    <source>
        <dbReference type="ARBA" id="ARBA00022737"/>
    </source>
</evidence>
<organism evidence="4 5">
    <name type="scientific">Microcoleus anatoxicus PTRS2</name>
    <dbReference type="NCBI Taxonomy" id="2705321"/>
    <lineage>
        <taxon>Bacteria</taxon>
        <taxon>Bacillati</taxon>
        <taxon>Cyanobacteriota</taxon>
        <taxon>Cyanophyceae</taxon>
        <taxon>Oscillatoriophycideae</taxon>
        <taxon>Oscillatoriales</taxon>
        <taxon>Microcoleaceae</taxon>
        <taxon>Microcoleus</taxon>
        <taxon>Microcoleus anatoxicus</taxon>
    </lineage>
</organism>
<keyword evidence="1 3" id="KW-0853">WD repeat</keyword>
<evidence type="ECO:0000313" key="4">
    <source>
        <dbReference type="EMBL" id="MEK0186244.1"/>
    </source>
</evidence>
<dbReference type="SUPFAM" id="SSF50978">
    <property type="entry name" value="WD40 repeat-like"/>
    <property type="match status" value="1"/>
</dbReference>
<dbReference type="PRINTS" id="PR00320">
    <property type="entry name" value="GPROTEINBRPT"/>
</dbReference>
<dbReference type="PANTHER" id="PTHR22847:SF637">
    <property type="entry name" value="WD REPEAT DOMAIN 5B"/>
    <property type="match status" value="1"/>
</dbReference>
<protein>
    <submittedName>
        <fullName evidence="4">Uncharacterized protein</fullName>
    </submittedName>
</protein>
<gene>
    <name evidence="4" type="ORF">WMG39_15500</name>
</gene>
<dbReference type="InterPro" id="IPR036322">
    <property type="entry name" value="WD40_repeat_dom_sf"/>
</dbReference>
<proteinExistence type="predicted"/>
<dbReference type="Gene3D" id="2.130.10.10">
    <property type="entry name" value="YVTN repeat-like/Quinoprotein amine dehydrogenase"/>
    <property type="match status" value="2"/>
</dbReference>
<evidence type="ECO:0000313" key="5">
    <source>
        <dbReference type="Proteomes" id="UP001384579"/>
    </source>
</evidence>
<feature type="repeat" description="WD" evidence="3">
    <location>
        <begin position="144"/>
        <end position="187"/>
    </location>
</feature>
<sequence>MKIFKSGNWKRIALWILAATTLILLGDDPWEVFPFVQYRRMYCSHDAVKSPYCNFSLLRTLEGHPTVSAIVLSADGQTLVSGGQDKTIKVWELPTGKLKKTLRSDSGAINDLTIAPDGKTVVTASGDRLIRIWDITSDRPPQILKGHSGSVLHVHMASDGKTIISVADGIDREIKVWDIATGKQKATLPYIHFDDISPDGKTVLFTLPSSKLMAWDVTTNQQQVLQNFFSPSDLARISLDGQTLVSIKKAGKKSFDLQISDLRTGKIKAKQSFSREIFRPFSITLSSNFIIGSTPKGLTVWNLQTAELEAVLDREPEQISRLVVSSDGKLLAGITRDSRIKVLQRP</sequence>
<dbReference type="PANTHER" id="PTHR22847">
    <property type="entry name" value="WD40 REPEAT PROTEIN"/>
    <property type="match status" value="1"/>
</dbReference>
<dbReference type="Pfam" id="PF00400">
    <property type="entry name" value="WD40"/>
    <property type="match status" value="3"/>
</dbReference>
<dbReference type="InterPro" id="IPR019775">
    <property type="entry name" value="WD40_repeat_CS"/>
</dbReference>
<dbReference type="PROSITE" id="PS00678">
    <property type="entry name" value="WD_REPEATS_1"/>
    <property type="match status" value="2"/>
</dbReference>
<dbReference type="RefSeq" id="WP_340524043.1">
    <property type="nucleotide sequence ID" value="NZ_JBBLXS010000196.1"/>
</dbReference>
<feature type="repeat" description="WD" evidence="3">
    <location>
        <begin position="67"/>
        <end position="101"/>
    </location>
</feature>
<keyword evidence="2" id="KW-0677">Repeat</keyword>
<dbReference type="SMART" id="SM00320">
    <property type="entry name" value="WD40"/>
    <property type="match status" value="5"/>
</dbReference>